<organism evidence="10 11">
    <name type="scientific">Penicillium canariense</name>
    <dbReference type="NCBI Taxonomy" id="189055"/>
    <lineage>
        <taxon>Eukaryota</taxon>
        <taxon>Fungi</taxon>
        <taxon>Dikarya</taxon>
        <taxon>Ascomycota</taxon>
        <taxon>Pezizomycotina</taxon>
        <taxon>Eurotiomycetes</taxon>
        <taxon>Eurotiomycetidae</taxon>
        <taxon>Eurotiales</taxon>
        <taxon>Aspergillaceae</taxon>
        <taxon>Penicillium</taxon>
    </lineage>
</organism>
<keyword evidence="4" id="KW-0805">Transcription regulation</keyword>
<dbReference type="GO" id="GO:0008270">
    <property type="term" value="F:zinc ion binding"/>
    <property type="evidence" value="ECO:0007669"/>
    <property type="project" value="InterPro"/>
</dbReference>
<evidence type="ECO:0000313" key="11">
    <source>
        <dbReference type="Proteomes" id="UP001149163"/>
    </source>
</evidence>
<dbReference type="CDD" id="cd12148">
    <property type="entry name" value="fungal_TF_MHR"/>
    <property type="match status" value="1"/>
</dbReference>
<comment type="subcellular location">
    <subcellularLocation>
        <location evidence="1">Nucleus</location>
    </subcellularLocation>
</comment>
<dbReference type="CDD" id="cd14723">
    <property type="entry name" value="ZIP_Ppr1"/>
    <property type="match status" value="1"/>
</dbReference>
<comment type="caution">
    <text evidence="10">The sequence shown here is derived from an EMBL/GenBank/DDBJ whole genome shotgun (WGS) entry which is preliminary data.</text>
</comment>
<evidence type="ECO:0000256" key="2">
    <source>
        <dbReference type="ARBA" id="ARBA00022723"/>
    </source>
</evidence>
<keyword evidence="5" id="KW-0238">DNA-binding</keyword>
<evidence type="ECO:0000256" key="4">
    <source>
        <dbReference type="ARBA" id="ARBA00023015"/>
    </source>
</evidence>
<evidence type="ECO:0000256" key="7">
    <source>
        <dbReference type="ARBA" id="ARBA00023242"/>
    </source>
</evidence>
<evidence type="ECO:0000256" key="6">
    <source>
        <dbReference type="ARBA" id="ARBA00023163"/>
    </source>
</evidence>
<protein>
    <recommendedName>
        <fullName evidence="9">Xylanolytic transcriptional activator regulatory domain-containing protein</fullName>
    </recommendedName>
</protein>
<dbReference type="GO" id="GO:0006351">
    <property type="term" value="P:DNA-templated transcription"/>
    <property type="evidence" value="ECO:0007669"/>
    <property type="project" value="InterPro"/>
</dbReference>
<evidence type="ECO:0000256" key="3">
    <source>
        <dbReference type="ARBA" id="ARBA00022833"/>
    </source>
</evidence>
<dbReference type="RefSeq" id="XP_056540909.1">
    <property type="nucleotide sequence ID" value="XM_056691144.1"/>
</dbReference>
<name>A0A9W9HXD5_9EURO</name>
<evidence type="ECO:0000259" key="9">
    <source>
        <dbReference type="SMART" id="SM00906"/>
    </source>
</evidence>
<keyword evidence="2" id="KW-0479">Metal-binding</keyword>
<dbReference type="OrthoDB" id="189997at2759"/>
<dbReference type="InterPro" id="IPR052202">
    <property type="entry name" value="Yeast_MetPath_Reg"/>
</dbReference>
<feature type="region of interest" description="Disordered" evidence="8">
    <location>
        <begin position="618"/>
        <end position="639"/>
    </location>
</feature>
<dbReference type="PANTHER" id="PTHR47782">
    <property type="entry name" value="ZN(II)2CYS6 TRANSCRIPTION FACTOR (EUROFUNG)-RELATED"/>
    <property type="match status" value="1"/>
</dbReference>
<dbReference type="InterPro" id="IPR007219">
    <property type="entry name" value="XnlR_reg_dom"/>
</dbReference>
<keyword evidence="11" id="KW-1185">Reference proteome</keyword>
<dbReference type="Pfam" id="PF04082">
    <property type="entry name" value="Fungal_trans"/>
    <property type="match status" value="1"/>
</dbReference>
<evidence type="ECO:0000256" key="1">
    <source>
        <dbReference type="ARBA" id="ARBA00004123"/>
    </source>
</evidence>
<evidence type="ECO:0000256" key="8">
    <source>
        <dbReference type="SAM" id="MobiDB-lite"/>
    </source>
</evidence>
<dbReference type="GO" id="GO:0005634">
    <property type="term" value="C:nucleus"/>
    <property type="evidence" value="ECO:0007669"/>
    <property type="project" value="UniProtKB-SubCell"/>
</dbReference>
<reference evidence="10" key="1">
    <citation type="submission" date="2022-11" db="EMBL/GenBank/DDBJ databases">
        <authorList>
            <person name="Petersen C."/>
        </authorList>
    </citation>
    <scope>NUCLEOTIDE SEQUENCE</scope>
    <source>
        <strain evidence="10">IBT 26290</strain>
    </source>
</reference>
<dbReference type="Proteomes" id="UP001149163">
    <property type="component" value="Unassembled WGS sequence"/>
</dbReference>
<feature type="domain" description="Xylanolytic transcriptional activator regulatory" evidence="9">
    <location>
        <begin position="270"/>
        <end position="345"/>
    </location>
</feature>
<dbReference type="SMART" id="SM00906">
    <property type="entry name" value="Fungal_trans"/>
    <property type="match status" value="1"/>
</dbReference>
<dbReference type="GO" id="GO:0000981">
    <property type="term" value="F:DNA-binding transcription factor activity, RNA polymerase II-specific"/>
    <property type="evidence" value="ECO:0007669"/>
    <property type="project" value="TreeGrafter"/>
</dbReference>
<accession>A0A9W9HXD5</accession>
<evidence type="ECO:0000313" key="10">
    <source>
        <dbReference type="EMBL" id="KAJ5157920.1"/>
    </source>
</evidence>
<dbReference type="EMBL" id="JAPQKN010000006">
    <property type="protein sequence ID" value="KAJ5157920.1"/>
    <property type="molecule type" value="Genomic_DNA"/>
</dbReference>
<keyword evidence="6" id="KW-0804">Transcription</keyword>
<dbReference type="PANTHER" id="PTHR47782:SF12">
    <property type="entry name" value="ZN(II)2CYS6 TRANSCRIPTION FACTOR (EUROFUNG)"/>
    <property type="match status" value="1"/>
</dbReference>
<gene>
    <name evidence="10" type="ORF">N7482_009020</name>
</gene>
<dbReference type="GO" id="GO:0043565">
    <property type="term" value="F:sequence-specific DNA binding"/>
    <property type="evidence" value="ECO:0007669"/>
    <property type="project" value="TreeGrafter"/>
</dbReference>
<dbReference type="AlphaFoldDB" id="A0A9W9HXD5"/>
<sequence length="639" mass="71651">MIGFQLCLVEDRTTKRHLPRNYLQTLEDRVALLESILQQLPQGVASAPLTPCDFHGAENEVDNFPGPHFINNDYGNKSSIPRAKQQEDEVGDLASKVGLLALNAPGAEAHYLGSSSAFAFSRLINTSLRQVDRRDHINALSRNKAPESIVSPCPLPDYDTAVMLSNAYFHNVHPQYPFLHEATFRDWEASLRRPEALEAINTSFVPLFFLNIVYAIGALLLPHSGYSAERFYVSAELHIGHVLALDNLEAIQAVLCCAMYSIRSPIGPSVWKLSGLALRHCIELGYHRSANRFRSSTSPLQLELRKRVFWCAYGLDCSSAITLGRPLGIAYEDVDVEYPMDIDDFHLTNTSIYETPQTSSPEPTTNMSRAIHTFRLRRIWARIHTALYSDSRLHSPANSTYHDPIHDLRVQLDNWLASTPRITSHVGPSLSVFSSTDWFDLTYNHSILLLYRGLLTDSTRRCADKYFIECMQAAEKVCQGYRRQYMGTSTSFTWGSLHLLVLAGLTYLHCIWTSARARETVRQDKVSSTCTDCTIVLVLMAERWEAAGPYRDIFQVLASRTMTMMVDKISTKVTLPCDPAQLIDPVPGDLAQWMAEITDLGMEGGIDPLLTGFISSLPPPEQEGNLGPSREDLLTPYFS</sequence>
<keyword evidence="7" id="KW-0539">Nucleus</keyword>
<reference evidence="10" key="2">
    <citation type="journal article" date="2023" name="IMA Fungus">
        <title>Comparative genomic study of the Penicillium genus elucidates a diverse pangenome and 15 lateral gene transfer events.</title>
        <authorList>
            <person name="Petersen C."/>
            <person name="Sorensen T."/>
            <person name="Nielsen M.R."/>
            <person name="Sondergaard T.E."/>
            <person name="Sorensen J.L."/>
            <person name="Fitzpatrick D.A."/>
            <person name="Frisvad J.C."/>
            <person name="Nielsen K.L."/>
        </authorList>
    </citation>
    <scope>NUCLEOTIDE SEQUENCE</scope>
    <source>
        <strain evidence="10">IBT 26290</strain>
    </source>
</reference>
<keyword evidence="3" id="KW-0862">Zinc</keyword>
<evidence type="ECO:0000256" key="5">
    <source>
        <dbReference type="ARBA" id="ARBA00023125"/>
    </source>
</evidence>
<dbReference type="GO" id="GO:0045944">
    <property type="term" value="P:positive regulation of transcription by RNA polymerase II"/>
    <property type="evidence" value="ECO:0007669"/>
    <property type="project" value="TreeGrafter"/>
</dbReference>
<proteinExistence type="predicted"/>
<dbReference type="GeneID" id="81430320"/>